<feature type="region of interest" description="Disordered" evidence="1">
    <location>
        <begin position="136"/>
        <end position="470"/>
    </location>
</feature>
<evidence type="ECO:0000256" key="1">
    <source>
        <dbReference type="SAM" id="MobiDB-lite"/>
    </source>
</evidence>
<sequence length="1183" mass="126776">MAPPSSLLPVRKAQAGASALPRLRSVQPLSSVRPPQHLPQHDNATLARPIESATTFEDADVTDFGWGDLLDGGDEGVADGLFSEGASWLLDRTDFTIAAQTPAKDRVRCVDDPVAASENGADDEDKIILAQVARQELSSNRDQAAERSTLRTSHKPAIPSPSPASVDSANLVIALDDAHPNRPVTQPSATSSETRAERFHPPTLPARPAVTASNPSLETTAPSCARSPSLGTAASPPPHTTSGPAHPAAAQALAPHSLRSADPIAEQADDVQPADPRTLTFTLPLGPPPSRDEQSPSAPRPSDLRPLNSPPRNIAPPPAPVMSAVARPFTLTRPAHILPKNHPGHPRRSAAAAVTDPGDPSGQPKRRPEEKGIKLADDATKRKVREAKTEREKKAKERRDKAQEDAANRAAARREELARERSQKKEKRDAVARAGRRDATTARSETKQTTARDPKQHEPQPVPFLEPIAAPPTLALDADMSLPAMGAVLDFPGEVGADGGIFDASTRVTSTPARPQKRHRPAEGPAATHSASANPEVKEVKRARRTTAAMPPRETVEPIKEEKEAEEEHLHMSALQAEPRRRASRLSLAPAADNAPLPTYPSQDRTVRVFLRPPDADERRSEPPSAAEDTARPRSMSFRRASRVSFALAPGHEADGAAVSTGQTVSAAQQRRRTATRISLVPVGVPESQLSPDGMRDAQQDVHELLAARKASMSRRASRVPAIVENSAAPVEESAPLPRDGDTRPTPDGRTAAANPDPYSPPPSKADPLNRQRRFAQTLGGVTLPASFSFAAPNTDRELEAARRREEKERRDRLAEEVLAQKKRKREGVSSWAVQRGVDAKRPRLEGSLFASYDRPPPASTSPAPREPPQADGLPDERFATQSHPRSAPSLTSHANIDKESVASVGSCDSAATVPLTREALERATRKAGPRSDPMRRVSRFLEGIAEASKTDEAEVGDDSGGDALPADLDALAIGPSAPPTVEAAPLDAFALTIASAPASAPVPPAPSPSSVRAVSTQVVAPRRRASRTPLTAVVVVNNGAQGASPAFVERLSSWKARESQSLHKTAGRSTSLRATLGGARPAPDTLARRQKENAPAAAATGFGRRILAEKGVAAAMEKQIRERLEWSERQKKREEEVRQKREQMREEEAARERDKLAQLRASLAARDMRPLAKSAPRRTARS</sequence>
<proteinExistence type="predicted"/>
<feature type="compositionally biased region" description="Basic and acidic residues" evidence="1">
    <location>
        <begin position="366"/>
        <end position="458"/>
    </location>
</feature>
<dbReference type="OrthoDB" id="10691297at2759"/>
<feature type="compositionally biased region" description="Low complexity" evidence="1">
    <location>
        <begin position="244"/>
        <end position="256"/>
    </location>
</feature>
<feature type="region of interest" description="Disordered" evidence="1">
    <location>
        <begin position="493"/>
        <end position="639"/>
    </location>
</feature>
<feature type="compositionally biased region" description="Polar residues" evidence="1">
    <location>
        <begin position="183"/>
        <end position="193"/>
    </location>
</feature>
<dbReference type="EMBL" id="LK052949">
    <property type="protein sequence ID" value="CDR47250.1"/>
    <property type="molecule type" value="Genomic_DNA"/>
</dbReference>
<reference evidence="2" key="1">
    <citation type="journal article" date="2014" name="Genome Announc.">
        <title>Draft genome sequence of Rhodosporidium toruloides CECT1137, an oleaginous yeast of biotechnological interest.</title>
        <authorList>
            <person name="Morin N."/>
            <person name="Calcas X."/>
            <person name="Devillers H."/>
            <person name="Durrens P."/>
            <person name="Sherman D.J."/>
            <person name="Nicaud J.-M."/>
            <person name="Neuveglise C."/>
        </authorList>
    </citation>
    <scope>NUCLEOTIDE SEQUENCE</scope>
    <source>
        <strain evidence="2">CECT1137</strain>
    </source>
</reference>
<feature type="compositionally biased region" description="Basic and acidic residues" evidence="1">
    <location>
        <begin position="1128"/>
        <end position="1158"/>
    </location>
</feature>
<feature type="compositionally biased region" description="Polar residues" evidence="1">
    <location>
        <begin position="880"/>
        <end position="895"/>
    </location>
</feature>
<feature type="compositionally biased region" description="Pro residues" evidence="1">
    <location>
        <begin position="855"/>
        <end position="868"/>
    </location>
</feature>
<feature type="compositionally biased region" description="Basic and acidic residues" evidence="1">
    <location>
        <begin position="694"/>
        <end position="707"/>
    </location>
</feature>
<evidence type="ECO:0000313" key="2">
    <source>
        <dbReference type="EMBL" id="CDR47250.1"/>
    </source>
</evidence>
<feature type="compositionally biased region" description="Polar residues" evidence="1">
    <location>
        <begin position="211"/>
        <end position="222"/>
    </location>
</feature>
<gene>
    <name evidence="2" type="ORF">RHTO0S_14e01090g</name>
</gene>
<feature type="region of interest" description="Disordered" evidence="1">
    <location>
        <begin position="1128"/>
        <end position="1183"/>
    </location>
</feature>
<feature type="compositionally biased region" description="Basic and acidic residues" evidence="1">
    <location>
        <begin position="795"/>
        <end position="820"/>
    </location>
</feature>
<feature type="region of interest" description="Disordered" evidence="1">
    <location>
        <begin position="1"/>
        <end position="45"/>
    </location>
</feature>
<name>A0A061BJQ6_RHOTO</name>
<accession>A0A061BJQ6</accession>
<dbReference type="AlphaFoldDB" id="A0A061BJQ6"/>
<protein>
    <submittedName>
        <fullName evidence="2">RHTO0S14e01090g1_1</fullName>
    </submittedName>
</protein>
<organism evidence="2">
    <name type="scientific">Rhodotorula toruloides</name>
    <name type="common">Yeast</name>
    <name type="synonym">Rhodosporidium toruloides</name>
    <dbReference type="NCBI Taxonomy" id="5286"/>
    <lineage>
        <taxon>Eukaryota</taxon>
        <taxon>Fungi</taxon>
        <taxon>Dikarya</taxon>
        <taxon>Basidiomycota</taxon>
        <taxon>Pucciniomycotina</taxon>
        <taxon>Microbotryomycetes</taxon>
        <taxon>Sporidiobolales</taxon>
        <taxon>Sporidiobolaceae</taxon>
        <taxon>Rhodotorula</taxon>
    </lineage>
</organism>
<feature type="region of interest" description="Disordered" evidence="1">
    <location>
        <begin position="653"/>
        <end position="968"/>
    </location>
</feature>
<feature type="compositionally biased region" description="Basic and acidic residues" evidence="1">
    <location>
        <begin position="554"/>
        <end position="571"/>
    </location>
</feature>